<dbReference type="EMBL" id="CAJNNV010030946">
    <property type="protein sequence ID" value="CAE8634244.1"/>
    <property type="molecule type" value="Genomic_DNA"/>
</dbReference>
<evidence type="ECO:0000313" key="4">
    <source>
        <dbReference type="Proteomes" id="UP000654075"/>
    </source>
</evidence>
<dbReference type="PANTHER" id="PTHR43802">
    <property type="entry name" value="ENOYL-COA HYDRATASE"/>
    <property type="match status" value="1"/>
</dbReference>
<dbReference type="AlphaFoldDB" id="A0A813H986"/>
<dbReference type="InterPro" id="IPR001753">
    <property type="entry name" value="Enoyl-CoA_hydra/iso"/>
</dbReference>
<dbReference type="InterPro" id="IPR018376">
    <property type="entry name" value="Enoyl-CoA_hyd/isom_CS"/>
</dbReference>
<dbReference type="PANTHER" id="PTHR43802:SF1">
    <property type="entry name" value="IP11341P-RELATED"/>
    <property type="match status" value="1"/>
</dbReference>
<dbReference type="CDD" id="cd06558">
    <property type="entry name" value="crotonase-like"/>
    <property type="match status" value="1"/>
</dbReference>
<accession>A0A813H986</accession>
<dbReference type="Proteomes" id="UP000654075">
    <property type="component" value="Unassembled WGS sequence"/>
</dbReference>
<gene>
    <name evidence="3" type="ORF">PGLA1383_LOCUS49893</name>
</gene>
<dbReference type="Pfam" id="PF00378">
    <property type="entry name" value="ECH_1"/>
    <property type="match status" value="1"/>
</dbReference>
<proteinExistence type="inferred from homology"/>
<keyword evidence="4" id="KW-1185">Reference proteome</keyword>
<protein>
    <submittedName>
        <fullName evidence="3">Uncharacterized protein</fullName>
    </submittedName>
</protein>
<dbReference type="InterPro" id="IPR029045">
    <property type="entry name" value="ClpP/crotonase-like_dom_sf"/>
</dbReference>
<dbReference type="PROSITE" id="PS00166">
    <property type="entry name" value="ENOYL_COA_HYDRATASE"/>
    <property type="match status" value="1"/>
</dbReference>
<dbReference type="OrthoDB" id="443474at2759"/>
<name>A0A813H986_POLGL</name>
<dbReference type="Gene3D" id="3.90.226.10">
    <property type="entry name" value="2-enoyl-CoA Hydratase, Chain A, domain 1"/>
    <property type="match status" value="1"/>
</dbReference>
<comment type="similarity">
    <text evidence="1 2">Belongs to the enoyl-CoA hydratase/isomerase family.</text>
</comment>
<dbReference type="GO" id="GO:0003824">
    <property type="term" value="F:catalytic activity"/>
    <property type="evidence" value="ECO:0007669"/>
    <property type="project" value="InterPro"/>
</dbReference>
<reference evidence="3" key="1">
    <citation type="submission" date="2021-02" db="EMBL/GenBank/DDBJ databases">
        <authorList>
            <person name="Dougan E. K."/>
            <person name="Rhodes N."/>
            <person name="Thang M."/>
            <person name="Chan C."/>
        </authorList>
    </citation>
    <scope>NUCLEOTIDE SEQUENCE</scope>
</reference>
<evidence type="ECO:0000256" key="1">
    <source>
        <dbReference type="ARBA" id="ARBA00005254"/>
    </source>
</evidence>
<comment type="caution">
    <text evidence="3">The sequence shown here is derived from an EMBL/GenBank/DDBJ whole genome shotgun (WGS) entry which is preliminary data.</text>
</comment>
<sequence length="169" mass="17460">MVERSGNGSVWTVILSRPHAKNAVDRKTADDLLRAFRDFEGDEEAFCAALYGEGGVFCAGADLKAIAGGMASEAATGNSSKNAVLRPVLNDPLQAGPLGPTRFALSKPVLAAVEGSAVAGGLELALWCDLRICDSRQCAGSSADAGACLSSTAASFVCLRLWDRAVRGI</sequence>
<dbReference type="SUPFAM" id="SSF52096">
    <property type="entry name" value="ClpP/crotonase"/>
    <property type="match status" value="1"/>
</dbReference>
<evidence type="ECO:0000256" key="2">
    <source>
        <dbReference type="RuleBase" id="RU003707"/>
    </source>
</evidence>
<evidence type="ECO:0000313" key="3">
    <source>
        <dbReference type="EMBL" id="CAE8634244.1"/>
    </source>
</evidence>
<organism evidence="3 4">
    <name type="scientific">Polarella glacialis</name>
    <name type="common">Dinoflagellate</name>
    <dbReference type="NCBI Taxonomy" id="89957"/>
    <lineage>
        <taxon>Eukaryota</taxon>
        <taxon>Sar</taxon>
        <taxon>Alveolata</taxon>
        <taxon>Dinophyceae</taxon>
        <taxon>Suessiales</taxon>
        <taxon>Suessiaceae</taxon>
        <taxon>Polarella</taxon>
    </lineage>
</organism>